<dbReference type="eggNOG" id="COG3191">
    <property type="taxonomic scope" value="Bacteria"/>
</dbReference>
<proteinExistence type="predicted"/>
<sequence length="306" mass="35273">MKIESSYVNMKSYHSHVKFYERTGRYRTINNIKAAKADTNLFEIRLSDEDKLKLRLIKFLLEKFTGKKIRIFVLEFEERPQNSGTKEPDLPVDSNVIYDIREKYIEEEKLHFAAKGTVFSNDGRKLEFEISLKMSRSLEITRQINLSMHENLQDPLLLNFSNVPVEFSDKKVKLDLDLDNVTDEIHLPENGAFLALDLNQNGVIENGLELFGPRTGNGFLELARYDEDGNNWIDESDSVFAKLKVWFADQNGKSKLMTLKETNIGAIYLEFVKTPFDIHDGVITNTGIYLTEDGQVKSIHQINLKV</sequence>
<dbReference type="AlphaFoldDB" id="A8F3T7"/>
<dbReference type="RefSeq" id="WP_012002302.1">
    <property type="nucleotide sequence ID" value="NC_009828.1"/>
</dbReference>
<organism evidence="1 2">
    <name type="scientific">Pseudothermotoga lettingae (strain ATCC BAA-301 / DSM 14385 / NBRC 107922 / TMO)</name>
    <name type="common">Thermotoga lettingae</name>
    <dbReference type="NCBI Taxonomy" id="416591"/>
    <lineage>
        <taxon>Bacteria</taxon>
        <taxon>Thermotogati</taxon>
        <taxon>Thermotogota</taxon>
        <taxon>Thermotogae</taxon>
        <taxon>Thermotogales</taxon>
        <taxon>Thermotogaceae</taxon>
        <taxon>Pseudothermotoga</taxon>
    </lineage>
</organism>
<dbReference type="EMBL" id="CP000812">
    <property type="protein sequence ID" value="ABV32821.1"/>
    <property type="molecule type" value="Genomic_DNA"/>
</dbReference>
<keyword evidence="2" id="KW-1185">Reference proteome</keyword>
<reference evidence="1 2" key="2">
    <citation type="journal article" date="2009" name="Proc. Natl. Acad. Sci. U.S.A.">
        <title>On the chimeric nature, thermophilic origin, and phylogenetic placement of the Thermotogales.</title>
        <authorList>
            <person name="Zhaxybayeva O."/>
            <person name="Swithers K.S."/>
            <person name="Lapierre P."/>
            <person name="Fournier G.P."/>
            <person name="Bickhart D.M."/>
            <person name="DeBoy R.T."/>
            <person name="Nelson K.E."/>
            <person name="Nesbo C.L."/>
            <person name="Doolittle W.F."/>
            <person name="Gogarten J.P."/>
            <person name="Noll K.M."/>
        </authorList>
    </citation>
    <scope>NUCLEOTIDE SEQUENCE [LARGE SCALE GENOMIC DNA]</scope>
    <source>
        <strain evidence="2">ATCC BAA-301 / DSM 14385 / NBRC 107922 / TMO</strain>
    </source>
</reference>
<dbReference type="Proteomes" id="UP000002016">
    <property type="component" value="Chromosome"/>
</dbReference>
<evidence type="ECO:0000313" key="1">
    <source>
        <dbReference type="EMBL" id="ABV32821.1"/>
    </source>
</evidence>
<evidence type="ECO:0008006" key="3">
    <source>
        <dbReference type="Google" id="ProtNLM"/>
    </source>
</evidence>
<dbReference type="OrthoDB" id="1676884at2"/>
<dbReference type="STRING" id="416591.Tlet_0251"/>
<dbReference type="PANTHER" id="PTHR39431">
    <property type="entry name" value="FRPA/C-RELATED PROTEIN"/>
    <property type="match status" value="1"/>
</dbReference>
<evidence type="ECO:0000313" key="2">
    <source>
        <dbReference type="Proteomes" id="UP000002016"/>
    </source>
</evidence>
<reference evidence="1 2" key="1">
    <citation type="submission" date="2007-08" db="EMBL/GenBank/DDBJ databases">
        <title>Complete sequence of Thermotoga lettingae TMO.</title>
        <authorList>
            <consortium name="US DOE Joint Genome Institute"/>
            <person name="Copeland A."/>
            <person name="Lucas S."/>
            <person name="Lapidus A."/>
            <person name="Barry K."/>
            <person name="Glavina del Rio T."/>
            <person name="Dalin E."/>
            <person name="Tice H."/>
            <person name="Pitluck S."/>
            <person name="Foster B."/>
            <person name="Bruce D."/>
            <person name="Schmutz J."/>
            <person name="Larimer F."/>
            <person name="Land M."/>
            <person name="Hauser L."/>
            <person name="Kyrpides N."/>
            <person name="Mikhailova N."/>
            <person name="Nelson K."/>
            <person name="Gogarten J.P."/>
            <person name="Noll K."/>
            <person name="Richardson P."/>
        </authorList>
    </citation>
    <scope>NUCLEOTIDE SEQUENCE [LARGE SCALE GENOMIC DNA]</scope>
    <source>
        <strain evidence="2">ATCC BAA-301 / DSM 14385 / NBRC 107922 / TMO</strain>
    </source>
</reference>
<name>A8F3T7_PSELT</name>
<gene>
    <name evidence="1" type="ordered locus">Tlet_0251</name>
</gene>
<protein>
    <recommendedName>
        <fullName evidence="3">VCBS repeat-containing protein</fullName>
    </recommendedName>
</protein>
<dbReference type="HOGENOM" id="CLU_047227_0_0_0"/>
<dbReference type="KEGG" id="tle:Tlet_0251"/>
<accession>A8F3T7</accession>
<dbReference type="PANTHER" id="PTHR39431:SF1">
    <property type="entry name" value="FRPA_C-RELATED PROTEIN"/>
    <property type="match status" value="1"/>
</dbReference>